<reference evidence="11 12" key="2">
    <citation type="journal article" date="2017" name="Front. Plant Sci.">
        <title>Gene Classification and Mining of Molecular Markers Useful in Red Clover (Trifolium pratense) Breeding.</title>
        <authorList>
            <person name="Istvanek J."/>
            <person name="Dluhosova J."/>
            <person name="Dluhos P."/>
            <person name="Patkova L."/>
            <person name="Nedelnik J."/>
            <person name="Repkova J."/>
        </authorList>
    </citation>
    <scope>NUCLEOTIDE SEQUENCE [LARGE SCALE GENOMIC DNA]</scope>
    <source>
        <strain evidence="12">cv. Tatra</strain>
        <tissue evidence="11">Young leaves</tissue>
    </source>
</reference>
<evidence type="ECO:0000256" key="3">
    <source>
        <dbReference type="ARBA" id="ARBA00010617"/>
    </source>
</evidence>
<comment type="similarity">
    <text evidence="3">Belongs to the cytochrome P450 family.</text>
</comment>
<evidence type="ECO:0000256" key="1">
    <source>
        <dbReference type="ARBA" id="ARBA00001971"/>
    </source>
</evidence>
<dbReference type="Pfam" id="PF00067">
    <property type="entry name" value="p450"/>
    <property type="match status" value="1"/>
</dbReference>
<name>A0A2K3NCZ5_TRIPR</name>
<keyword evidence="4" id="KW-0349">Heme</keyword>
<dbReference type="PRINTS" id="PR00463">
    <property type="entry name" value="EP450I"/>
</dbReference>
<organism evidence="11 12">
    <name type="scientific">Trifolium pratense</name>
    <name type="common">Red clover</name>
    <dbReference type="NCBI Taxonomy" id="57577"/>
    <lineage>
        <taxon>Eukaryota</taxon>
        <taxon>Viridiplantae</taxon>
        <taxon>Streptophyta</taxon>
        <taxon>Embryophyta</taxon>
        <taxon>Tracheophyta</taxon>
        <taxon>Spermatophyta</taxon>
        <taxon>Magnoliopsida</taxon>
        <taxon>eudicotyledons</taxon>
        <taxon>Gunneridae</taxon>
        <taxon>Pentapetalae</taxon>
        <taxon>rosids</taxon>
        <taxon>fabids</taxon>
        <taxon>Fabales</taxon>
        <taxon>Fabaceae</taxon>
        <taxon>Papilionoideae</taxon>
        <taxon>50 kb inversion clade</taxon>
        <taxon>NPAAA clade</taxon>
        <taxon>Hologalegina</taxon>
        <taxon>IRL clade</taxon>
        <taxon>Trifolieae</taxon>
        <taxon>Trifolium</taxon>
    </lineage>
</organism>
<dbReference type="GO" id="GO:0016020">
    <property type="term" value="C:membrane"/>
    <property type="evidence" value="ECO:0007669"/>
    <property type="project" value="UniProtKB-SubCell"/>
</dbReference>
<dbReference type="InterPro" id="IPR036396">
    <property type="entry name" value="Cyt_P450_sf"/>
</dbReference>
<evidence type="ECO:0000256" key="7">
    <source>
        <dbReference type="ARBA" id="ARBA00023004"/>
    </source>
</evidence>
<proteinExistence type="inferred from homology"/>
<dbReference type="InterPro" id="IPR001128">
    <property type="entry name" value="Cyt_P450"/>
</dbReference>
<comment type="subcellular location">
    <subcellularLocation>
        <location evidence="2">Membrane</location>
    </subcellularLocation>
</comment>
<gene>
    <name evidence="11" type="ORF">L195_g024203</name>
</gene>
<protein>
    <submittedName>
        <fullName evidence="11">Cytochrome p450 71a1-like protein</fullName>
    </submittedName>
</protein>
<dbReference type="AlphaFoldDB" id="A0A2K3NCZ5"/>
<reference evidence="11 12" key="1">
    <citation type="journal article" date="2014" name="Am. J. Bot.">
        <title>Genome assembly and annotation for red clover (Trifolium pratense; Fabaceae).</title>
        <authorList>
            <person name="Istvanek J."/>
            <person name="Jaros M."/>
            <person name="Krenek A."/>
            <person name="Repkova J."/>
        </authorList>
    </citation>
    <scope>NUCLEOTIDE SEQUENCE [LARGE SCALE GENOMIC DNA]</scope>
    <source>
        <strain evidence="12">cv. Tatra</strain>
        <tissue evidence="11">Young leaves</tissue>
    </source>
</reference>
<dbReference type="GO" id="GO:0004497">
    <property type="term" value="F:monooxygenase activity"/>
    <property type="evidence" value="ECO:0007669"/>
    <property type="project" value="UniProtKB-KW"/>
</dbReference>
<keyword evidence="7" id="KW-0408">Iron</keyword>
<evidence type="ECO:0000256" key="8">
    <source>
        <dbReference type="ARBA" id="ARBA00023033"/>
    </source>
</evidence>
<dbReference type="GO" id="GO:0005506">
    <property type="term" value="F:iron ion binding"/>
    <property type="evidence" value="ECO:0007669"/>
    <property type="project" value="InterPro"/>
</dbReference>
<evidence type="ECO:0000256" key="5">
    <source>
        <dbReference type="ARBA" id="ARBA00022723"/>
    </source>
</evidence>
<evidence type="ECO:0000256" key="10">
    <source>
        <dbReference type="SAM" id="Phobius"/>
    </source>
</evidence>
<dbReference type="Proteomes" id="UP000236291">
    <property type="component" value="Unassembled WGS sequence"/>
</dbReference>
<evidence type="ECO:0000256" key="6">
    <source>
        <dbReference type="ARBA" id="ARBA00023002"/>
    </source>
</evidence>
<sequence>MITTSFFPSSFSLFILFILSAATLFLRRKNDRKTPPGPRGYPIIGSLHMLGTLPHRTLQALSKKYGPIMSIRLGQVPTIIVSSSSAAEQFLKTKDVVFSSRPKLEATHYLSYGSKGLVFSEYGPYWRNVRKICTLQLLSASKVESFAPLRKREMELAMKLVKKAASLGEVVDVSEFVHNVIVDIVYKMVLGCSVDEEFDLKGQIQEGMELSGAFNLSDYVPFLGVFDLQ</sequence>
<dbReference type="GO" id="GO:0020037">
    <property type="term" value="F:heme binding"/>
    <property type="evidence" value="ECO:0007669"/>
    <property type="project" value="InterPro"/>
</dbReference>
<dbReference type="STRING" id="57577.A0A2K3NCZ5"/>
<evidence type="ECO:0000313" key="12">
    <source>
        <dbReference type="Proteomes" id="UP000236291"/>
    </source>
</evidence>
<keyword evidence="6" id="KW-0560">Oxidoreductase</keyword>
<keyword evidence="5" id="KW-0479">Metal-binding</keyword>
<dbReference type="PANTHER" id="PTHR47943:SF9">
    <property type="entry name" value="CYTOCHROME P450"/>
    <property type="match status" value="1"/>
</dbReference>
<dbReference type="GO" id="GO:0016705">
    <property type="term" value="F:oxidoreductase activity, acting on paired donors, with incorporation or reduction of molecular oxygen"/>
    <property type="evidence" value="ECO:0007669"/>
    <property type="project" value="InterPro"/>
</dbReference>
<keyword evidence="8" id="KW-0503">Monooxygenase</keyword>
<keyword evidence="10" id="KW-1133">Transmembrane helix</keyword>
<comment type="caution">
    <text evidence="11">The sequence shown here is derived from an EMBL/GenBank/DDBJ whole genome shotgun (WGS) entry which is preliminary data.</text>
</comment>
<keyword evidence="10" id="KW-0812">Transmembrane</keyword>
<feature type="transmembrane region" description="Helical" evidence="10">
    <location>
        <begin position="6"/>
        <end position="26"/>
    </location>
</feature>
<keyword evidence="9 10" id="KW-0472">Membrane</keyword>
<evidence type="ECO:0000256" key="4">
    <source>
        <dbReference type="ARBA" id="ARBA00022617"/>
    </source>
</evidence>
<evidence type="ECO:0000256" key="9">
    <source>
        <dbReference type="ARBA" id="ARBA00023136"/>
    </source>
</evidence>
<evidence type="ECO:0000313" key="11">
    <source>
        <dbReference type="EMBL" id="PNY00916.1"/>
    </source>
</evidence>
<dbReference type="Gene3D" id="1.10.630.10">
    <property type="entry name" value="Cytochrome P450"/>
    <property type="match status" value="1"/>
</dbReference>
<dbReference type="EMBL" id="ASHM01019496">
    <property type="protein sequence ID" value="PNY00916.1"/>
    <property type="molecule type" value="Genomic_DNA"/>
</dbReference>
<comment type="cofactor">
    <cofactor evidence="1">
        <name>heme</name>
        <dbReference type="ChEBI" id="CHEBI:30413"/>
    </cofactor>
</comment>
<dbReference type="InterPro" id="IPR002401">
    <property type="entry name" value="Cyt_P450_E_grp-I"/>
</dbReference>
<dbReference type="SUPFAM" id="SSF48264">
    <property type="entry name" value="Cytochrome P450"/>
    <property type="match status" value="1"/>
</dbReference>
<evidence type="ECO:0000256" key="2">
    <source>
        <dbReference type="ARBA" id="ARBA00004370"/>
    </source>
</evidence>
<feature type="non-terminal residue" evidence="11">
    <location>
        <position position="229"/>
    </location>
</feature>
<dbReference type="PANTHER" id="PTHR47943">
    <property type="entry name" value="CYTOCHROME P450 93A3-LIKE"/>
    <property type="match status" value="1"/>
</dbReference>
<accession>A0A2K3NCZ5</accession>